<dbReference type="OrthoDB" id="196308at2759"/>
<evidence type="ECO:0000313" key="1">
    <source>
        <dbReference type="EMBL" id="GFY89005.1"/>
    </source>
</evidence>
<evidence type="ECO:0000313" key="2">
    <source>
        <dbReference type="Proteomes" id="UP000585474"/>
    </source>
</evidence>
<proteinExistence type="predicted"/>
<keyword evidence="2" id="KW-1185">Reference proteome</keyword>
<dbReference type="Proteomes" id="UP000585474">
    <property type="component" value="Unassembled WGS sequence"/>
</dbReference>
<protein>
    <submittedName>
        <fullName evidence="1">Uncharacterized protein</fullName>
    </submittedName>
</protein>
<comment type="caution">
    <text evidence="1">The sequence shown here is derived from an EMBL/GenBank/DDBJ whole genome shotgun (WGS) entry which is preliminary data.</text>
</comment>
<dbReference type="AlphaFoldDB" id="A0A7J0ER94"/>
<reference evidence="1 2" key="1">
    <citation type="submission" date="2019-07" db="EMBL/GenBank/DDBJ databases">
        <title>De Novo Assembly of kiwifruit Actinidia rufa.</title>
        <authorList>
            <person name="Sugita-Konishi S."/>
            <person name="Sato K."/>
            <person name="Mori E."/>
            <person name="Abe Y."/>
            <person name="Kisaki G."/>
            <person name="Hamano K."/>
            <person name="Suezawa K."/>
            <person name="Otani M."/>
            <person name="Fukuda T."/>
            <person name="Manabe T."/>
            <person name="Gomi K."/>
            <person name="Tabuchi M."/>
            <person name="Akimitsu K."/>
            <person name="Kataoka I."/>
        </authorList>
    </citation>
    <scope>NUCLEOTIDE SEQUENCE [LARGE SCALE GENOMIC DNA]</scope>
    <source>
        <strain evidence="2">cv. Fuchu</strain>
    </source>
</reference>
<dbReference type="EMBL" id="BJWL01000006">
    <property type="protein sequence ID" value="GFY89005.1"/>
    <property type="molecule type" value="Genomic_DNA"/>
</dbReference>
<accession>A0A7J0ER94</accession>
<organism evidence="1 2">
    <name type="scientific">Actinidia rufa</name>
    <dbReference type="NCBI Taxonomy" id="165716"/>
    <lineage>
        <taxon>Eukaryota</taxon>
        <taxon>Viridiplantae</taxon>
        <taxon>Streptophyta</taxon>
        <taxon>Embryophyta</taxon>
        <taxon>Tracheophyta</taxon>
        <taxon>Spermatophyta</taxon>
        <taxon>Magnoliopsida</taxon>
        <taxon>eudicotyledons</taxon>
        <taxon>Gunneridae</taxon>
        <taxon>Pentapetalae</taxon>
        <taxon>asterids</taxon>
        <taxon>Ericales</taxon>
        <taxon>Actinidiaceae</taxon>
        <taxon>Actinidia</taxon>
    </lineage>
</organism>
<name>A0A7J0ER94_9ERIC</name>
<sequence length="246" mass="27436">MSGDRQESLRYHWEGGRKTELKEWEYGVFLAGLVTGIPPGQLQAQERKTLELLNGKNDTGGIKRRAYNPPYDLIILMMRKDLHRKQDDISWALSQGSSEVGGSPTLVYRLRRRSPDQIGGLRASSEVNRPGERVSVVDLQALSEVAGPARSFIGGRRDLEKSDHAIKQLRGTPFFSPCAIAPLDMARAFVRLSHVASSLLRQGATVRLCRALRLGARLFAPLTTLDTHGAKQRSNVLIMQKDLRRP</sequence>
<gene>
    <name evidence="1" type="ORF">Acr_06g0009450</name>
</gene>